<keyword evidence="1" id="KW-1133">Transmembrane helix</keyword>
<keyword evidence="1" id="KW-0472">Membrane</keyword>
<comment type="caution">
    <text evidence="2">The sequence shown here is derived from an EMBL/GenBank/DDBJ whole genome shotgun (WGS) entry which is preliminary data.</text>
</comment>
<keyword evidence="3" id="KW-1185">Reference proteome</keyword>
<protein>
    <submittedName>
        <fullName evidence="2">Uncharacterized protein</fullName>
    </submittedName>
</protein>
<dbReference type="EMBL" id="JBAKBA010000024">
    <property type="protein sequence ID" value="MEL0659700.1"/>
    <property type="molecule type" value="Genomic_DNA"/>
</dbReference>
<feature type="transmembrane region" description="Helical" evidence="1">
    <location>
        <begin position="40"/>
        <end position="60"/>
    </location>
</feature>
<evidence type="ECO:0000313" key="3">
    <source>
        <dbReference type="Proteomes" id="UP001366060"/>
    </source>
</evidence>
<dbReference type="RefSeq" id="WP_341628237.1">
    <property type="nucleotide sequence ID" value="NZ_JBAKBA010000024.1"/>
</dbReference>
<keyword evidence="1" id="KW-0812">Transmembrane</keyword>
<dbReference type="Proteomes" id="UP001366060">
    <property type="component" value="Unassembled WGS sequence"/>
</dbReference>
<name>A0ABU9HCU2_9GAMM</name>
<organism evidence="2 3">
    <name type="scientific">Psychromonas arctica</name>
    <dbReference type="NCBI Taxonomy" id="168275"/>
    <lineage>
        <taxon>Bacteria</taxon>
        <taxon>Pseudomonadati</taxon>
        <taxon>Pseudomonadota</taxon>
        <taxon>Gammaproteobacteria</taxon>
        <taxon>Alteromonadales</taxon>
        <taxon>Psychromonadaceae</taxon>
        <taxon>Psychromonas</taxon>
    </lineage>
</organism>
<evidence type="ECO:0000313" key="2">
    <source>
        <dbReference type="EMBL" id="MEL0659700.1"/>
    </source>
</evidence>
<reference evidence="2 3" key="1">
    <citation type="submission" date="2024-02" db="EMBL/GenBank/DDBJ databases">
        <title>Bacteria isolated from the canopy kelp, Nereocystis luetkeana.</title>
        <authorList>
            <person name="Pfister C.A."/>
            <person name="Younker I.T."/>
            <person name="Light S.H."/>
        </authorList>
    </citation>
    <scope>NUCLEOTIDE SEQUENCE [LARGE SCALE GENOMIC DNA]</scope>
    <source>
        <strain evidence="2 3">TI.2.07</strain>
    </source>
</reference>
<proteinExistence type="predicted"/>
<evidence type="ECO:0000256" key="1">
    <source>
        <dbReference type="SAM" id="Phobius"/>
    </source>
</evidence>
<sequence length="208" mass="23400">MQSELPDQDETLNQSETLQKNNKKQRQAIRFDNSDLIKSGFWVGQIFLVIATVAGVYLAAQEGLSQALLFENLNSKEKNFYLQHALADELGDNVITLDGYAKLLKDKSPYDIKAHHPMIDSFVWDNMKYSSNALETPSQILSAIRRYNSETALIIKKIENRQFGAKYGAGLLAVLNQKTKDGALKELINNYTKLHHELTEAGIDVSPL</sequence>
<accession>A0ABU9HCU2</accession>
<gene>
    <name evidence="2" type="ORF">V6255_11170</name>
</gene>